<accession>A0A1Y2CLL9</accession>
<protein>
    <submittedName>
        <fullName evidence="2">Uncharacterized protein</fullName>
    </submittedName>
</protein>
<sequence>MKDLNPVGDTPKPDDFKTKRERIVTSLNNNLSPEDTKRELFLNKIKPALARDAAVPKEAKTNIVGSEIAIELYNHAEPARRRVYTIPHARHIVIDDQIEKWKREGSVRTVNGKNVWTDEVEASFQVLGQAVAKAPILSLPDCNHEFRIHATRQTPESERCYTKISMENRSYFNSVQRLFQIAKLAGQQHTGNASQLPSH</sequence>
<dbReference type="Proteomes" id="UP000193642">
    <property type="component" value="Unassembled WGS sequence"/>
</dbReference>
<evidence type="ECO:0000313" key="3">
    <source>
        <dbReference type="Proteomes" id="UP000193642"/>
    </source>
</evidence>
<name>A0A1Y2CLL9_9FUNG</name>
<dbReference type="AlphaFoldDB" id="A0A1Y2CLL9"/>
<keyword evidence="3" id="KW-1185">Reference proteome</keyword>
<proteinExistence type="predicted"/>
<organism evidence="2 3">
    <name type="scientific">Rhizoclosmatium globosum</name>
    <dbReference type="NCBI Taxonomy" id="329046"/>
    <lineage>
        <taxon>Eukaryota</taxon>
        <taxon>Fungi</taxon>
        <taxon>Fungi incertae sedis</taxon>
        <taxon>Chytridiomycota</taxon>
        <taxon>Chytridiomycota incertae sedis</taxon>
        <taxon>Chytridiomycetes</taxon>
        <taxon>Chytridiales</taxon>
        <taxon>Chytriomycetaceae</taxon>
        <taxon>Rhizoclosmatium</taxon>
    </lineage>
</organism>
<evidence type="ECO:0000256" key="1">
    <source>
        <dbReference type="SAM" id="MobiDB-lite"/>
    </source>
</evidence>
<feature type="region of interest" description="Disordered" evidence="1">
    <location>
        <begin position="1"/>
        <end position="21"/>
    </location>
</feature>
<comment type="caution">
    <text evidence="2">The sequence shown here is derived from an EMBL/GenBank/DDBJ whole genome shotgun (WGS) entry which is preliminary data.</text>
</comment>
<feature type="compositionally biased region" description="Basic and acidic residues" evidence="1">
    <location>
        <begin position="11"/>
        <end position="21"/>
    </location>
</feature>
<reference evidence="2 3" key="1">
    <citation type="submission" date="2016-07" db="EMBL/GenBank/DDBJ databases">
        <title>Pervasive Adenine N6-methylation of Active Genes in Fungi.</title>
        <authorList>
            <consortium name="DOE Joint Genome Institute"/>
            <person name="Mondo S.J."/>
            <person name="Dannebaum R.O."/>
            <person name="Kuo R.C."/>
            <person name="Labutti K."/>
            <person name="Haridas S."/>
            <person name="Kuo A."/>
            <person name="Salamov A."/>
            <person name="Ahrendt S.R."/>
            <person name="Lipzen A."/>
            <person name="Sullivan W."/>
            <person name="Andreopoulos W.B."/>
            <person name="Clum A."/>
            <person name="Lindquist E."/>
            <person name="Daum C."/>
            <person name="Ramamoorthy G.K."/>
            <person name="Gryganskyi A."/>
            <person name="Culley D."/>
            <person name="Magnuson J.K."/>
            <person name="James T.Y."/>
            <person name="O'Malley M.A."/>
            <person name="Stajich J.E."/>
            <person name="Spatafora J.W."/>
            <person name="Visel A."/>
            <person name="Grigoriev I.V."/>
        </authorList>
    </citation>
    <scope>NUCLEOTIDE SEQUENCE [LARGE SCALE GENOMIC DNA]</scope>
    <source>
        <strain evidence="2 3">JEL800</strain>
    </source>
</reference>
<evidence type="ECO:0000313" key="2">
    <source>
        <dbReference type="EMBL" id="ORY47900.1"/>
    </source>
</evidence>
<dbReference type="EMBL" id="MCGO01000013">
    <property type="protein sequence ID" value="ORY47900.1"/>
    <property type="molecule type" value="Genomic_DNA"/>
</dbReference>
<gene>
    <name evidence="2" type="ORF">BCR33DRAFT_736037</name>
</gene>
<dbReference type="OrthoDB" id="2177062at2759"/>